<dbReference type="EMBL" id="JAANBB010000075">
    <property type="protein sequence ID" value="KAF7551587.1"/>
    <property type="molecule type" value="Genomic_DNA"/>
</dbReference>
<reference evidence="1" key="1">
    <citation type="submission" date="2020-03" db="EMBL/GenBank/DDBJ databases">
        <title>Draft Genome Sequence of Cylindrodendrum hubeiense.</title>
        <authorList>
            <person name="Buettner E."/>
            <person name="Kellner H."/>
        </authorList>
    </citation>
    <scope>NUCLEOTIDE SEQUENCE</scope>
    <source>
        <strain evidence="1">IHI 201604</strain>
    </source>
</reference>
<dbReference type="Proteomes" id="UP000722485">
    <property type="component" value="Unassembled WGS sequence"/>
</dbReference>
<organism evidence="1 2">
    <name type="scientific">Cylindrodendrum hubeiense</name>
    <dbReference type="NCBI Taxonomy" id="595255"/>
    <lineage>
        <taxon>Eukaryota</taxon>
        <taxon>Fungi</taxon>
        <taxon>Dikarya</taxon>
        <taxon>Ascomycota</taxon>
        <taxon>Pezizomycotina</taxon>
        <taxon>Sordariomycetes</taxon>
        <taxon>Hypocreomycetidae</taxon>
        <taxon>Hypocreales</taxon>
        <taxon>Nectriaceae</taxon>
        <taxon>Cylindrodendrum</taxon>
    </lineage>
</organism>
<sequence>MSATNSCRQYSVPLHQNPRTGTMYQIQASYDGIKSARTYLSKSADVKRQNVKRSNRGQLWICPSRFAPPLELSDSPPKATLSCH</sequence>
<gene>
    <name evidence="1" type="ORF">G7Z17_g4914</name>
</gene>
<dbReference type="AlphaFoldDB" id="A0A9P5HI60"/>
<accession>A0A9P5HI60</accession>
<name>A0A9P5HI60_9HYPO</name>
<evidence type="ECO:0000313" key="1">
    <source>
        <dbReference type="EMBL" id="KAF7551587.1"/>
    </source>
</evidence>
<evidence type="ECO:0000313" key="2">
    <source>
        <dbReference type="Proteomes" id="UP000722485"/>
    </source>
</evidence>
<comment type="caution">
    <text evidence="1">The sequence shown here is derived from an EMBL/GenBank/DDBJ whole genome shotgun (WGS) entry which is preliminary data.</text>
</comment>
<keyword evidence="2" id="KW-1185">Reference proteome</keyword>
<protein>
    <submittedName>
        <fullName evidence="1">Uncharacterized protein</fullName>
    </submittedName>
</protein>
<proteinExistence type="predicted"/>